<dbReference type="Pfam" id="PF10590">
    <property type="entry name" value="PNP_phzG_C"/>
    <property type="match status" value="1"/>
</dbReference>
<dbReference type="GO" id="GO:0008615">
    <property type="term" value="P:pyridoxine biosynthetic process"/>
    <property type="evidence" value="ECO:0007669"/>
    <property type="project" value="InterPro"/>
</dbReference>
<dbReference type="RefSeq" id="XP_003033911.1">
    <property type="nucleotide sequence ID" value="XM_003033865.1"/>
</dbReference>
<dbReference type="PANTHER" id="PTHR10851:SF0">
    <property type="entry name" value="PYRIDOXINE-5'-PHOSPHATE OXIDASE"/>
    <property type="match status" value="1"/>
</dbReference>
<dbReference type="OrthoDB" id="303614at2759"/>
<evidence type="ECO:0000256" key="1">
    <source>
        <dbReference type="ARBA" id="ARBA00001917"/>
    </source>
</evidence>
<dbReference type="Proteomes" id="UP000007431">
    <property type="component" value="Unassembled WGS sequence"/>
</dbReference>
<dbReference type="InterPro" id="IPR011576">
    <property type="entry name" value="Pyridox_Oxase_N"/>
</dbReference>
<evidence type="ECO:0000313" key="10">
    <source>
        <dbReference type="EMBL" id="EFI99008.1"/>
    </source>
</evidence>
<dbReference type="EC" id="1.4.3.5" evidence="4"/>
<dbReference type="FunCoup" id="D8Q0C2">
    <property type="interactions" value="159"/>
</dbReference>
<evidence type="ECO:0000256" key="4">
    <source>
        <dbReference type="ARBA" id="ARBA00012801"/>
    </source>
</evidence>
<sequence length="241" mass="27198">MSSNATTIATPSTTLTETPAALKVLPHNQYVTPDAISPATVRPNPLDEFHAWFRAVAASTDPVVPEPEAMTLATATPDGIPSARVVLFKELDQRGFVFYTNYTSRKSKELLANPRASLVFYWKELHKSVRILGNVEKVDRAESEAYFRSRPAGSRVGAWASRQSTVVQEGEVQARLQKLRQRFGSDDPEKDPEDVPLPDFWGGWRVVPFEVEFWCGKPSRLHDRVQYTRKGDEWIIERLSP</sequence>
<reference evidence="10 11" key="1">
    <citation type="journal article" date="2010" name="Nat. Biotechnol.">
        <title>Genome sequence of the model mushroom Schizophyllum commune.</title>
        <authorList>
            <person name="Ohm R.A."/>
            <person name="de Jong J.F."/>
            <person name="Lugones L.G."/>
            <person name="Aerts A."/>
            <person name="Kothe E."/>
            <person name="Stajich J.E."/>
            <person name="de Vries R.P."/>
            <person name="Record E."/>
            <person name="Levasseur A."/>
            <person name="Baker S.E."/>
            <person name="Bartholomew K.A."/>
            <person name="Coutinho P.M."/>
            <person name="Erdmann S."/>
            <person name="Fowler T.J."/>
            <person name="Gathman A.C."/>
            <person name="Lombard V."/>
            <person name="Henrissat B."/>
            <person name="Knabe N."/>
            <person name="Kuees U."/>
            <person name="Lilly W.W."/>
            <person name="Lindquist E."/>
            <person name="Lucas S."/>
            <person name="Magnuson J.K."/>
            <person name="Piumi F."/>
            <person name="Raudaskoski M."/>
            <person name="Salamov A."/>
            <person name="Schmutz J."/>
            <person name="Schwarze F.W.M.R."/>
            <person name="vanKuyk P.A."/>
            <person name="Horton J.S."/>
            <person name="Grigoriev I.V."/>
            <person name="Woesten H.A.B."/>
        </authorList>
    </citation>
    <scope>NUCLEOTIDE SEQUENCE [LARGE SCALE GENOMIC DNA]</scope>
    <source>
        <strain evidence="11">H4-8 / FGSC 9210</strain>
    </source>
</reference>
<evidence type="ECO:0000259" key="9">
    <source>
        <dbReference type="Pfam" id="PF10590"/>
    </source>
</evidence>
<keyword evidence="5" id="KW-0285">Flavoprotein</keyword>
<accession>D8Q0C2</accession>
<dbReference type="SUPFAM" id="SSF50475">
    <property type="entry name" value="FMN-binding split barrel"/>
    <property type="match status" value="1"/>
</dbReference>
<evidence type="ECO:0000256" key="5">
    <source>
        <dbReference type="ARBA" id="ARBA00022630"/>
    </source>
</evidence>
<dbReference type="PANTHER" id="PTHR10851">
    <property type="entry name" value="PYRIDOXINE-5-PHOSPHATE OXIDASE"/>
    <property type="match status" value="1"/>
</dbReference>
<dbReference type="InterPro" id="IPR019576">
    <property type="entry name" value="Pyridoxamine_oxidase_dimer_C"/>
</dbReference>
<organism evidence="11">
    <name type="scientific">Schizophyllum commune (strain H4-8 / FGSC 9210)</name>
    <name type="common">Split gill fungus</name>
    <dbReference type="NCBI Taxonomy" id="578458"/>
    <lineage>
        <taxon>Eukaryota</taxon>
        <taxon>Fungi</taxon>
        <taxon>Dikarya</taxon>
        <taxon>Basidiomycota</taxon>
        <taxon>Agaricomycotina</taxon>
        <taxon>Agaricomycetes</taxon>
        <taxon>Agaricomycetidae</taxon>
        <taxon>Agaricales</taxon>
        <taxon>Schizophyllaceae</taxon>
        <taxon>Schizophyllum</taxon>
    </lineage>
</organism>
<evidence type="ECO:0000259" key="8">
    <source>
        <dbReference type="Pfam" id="PF01243"/>
    </source>
</evidence>
<dbReference type="NCBIfam" id="NF004231">
    <property type="entry name" value="PRK05679.1"/>
    <property type="match status" value="1"/>
</dbReference>
<dbReference type="GO" id="GO:0010181">
    <property type="term" value="F:FMN binding"/>
    <property type="evidence" value="ECO:0007669"/>
    <property type="project" value="EnsemblFungi"/>
</dbReference>
<comment type="cofactor">
    <cofactor evidence="1">
        <name>FMN</name>
        <dbReference type="ChEBI" id="CHEBI:58210"/>
    </cofactor>
</comment>
<dbReference type="UniPathway" id="UPA01068">
    <property type="reaction ID" value="UER00304"/>
</dbReference>
<dbReference type="HOGENOM" id="CLU_032263_2_2_1"/>
<proteinExistence type="inferred from homology"/>
<name>D8Q0C2_SCHCM</name>
<dbReference type="NCBIfam" id="TIGR00558">
    <property type="entry name" value="pdxH"/>
    <property type="match status" value="1"/>
</dbReference>
<dbReference type="KEGG" id="scm:SCHCO_02615686"/>
<evidence type="ECO:0000256" key="2">
    <source>
        <dbReference type="ARBA" id="ARBA00004738"/>
    </source>
</evidence>
<dbReference type="Gene3D" id="2.30.110.10">
    <property type="entry name" value="Electron Transport, Fmn-binding Protein, Chain A"/>
    <property type="match status" value="1"/>
</dbReference>
<evidence type="ECO:0000256" key="6">
    <source>
        <dbReference type="ARBA" id="ARBA00022643"/>
    </source>
</evidence>
<dbReference type="PROSITE" id="PS01064">
    <property type="entry name" value="PYRIDOX_OXIDASE"/>
    <property type="match status" value="1"/>
</dbReference>
<dbReference type="InterPro" id="IPR012349">
    <property type="entry name" value="Split_barrel_FMN-bd"/>
</dbReference>
<evidence type="ECO:0000313" key="11">
    <source>
        <dbReference type="Proteomes" id="UP000007431"/>
    </source>
</evidence>
<dbReference type="PIRSF" id="PIRSF000190">
    <property type="entry name" value="Pyd_amn-ph_oxd"/>
    <property type="match status" value="1"/>
</dbReference>
<dbReference type="InParanoid" id="D8Q0C2"/>
<dbReference type="GeneID" id="9585618"/>
<dbReference type="InterPro" id="IPR019740">
    <property type="entry name" value="Pyridox_Oxase_CS"/>
</dbReference>
<evidence type="ECO:0000256" key="7">
    <source>
        <dbReference type="ARBA" id="ARBA00023002"/>
    </source>
</evidence>
<keyword evidence="6" id="KW-0288">FMN</keyword>
<dbReference type="HAMAP" id="MF_01629">
    <property type="entry name" value="PdxH"/>
    <property type="match status" value="1"/>
</dbReference>
<feature type="domain" description="Pyridoxamine 5'-phosphate oxidase N-terminal" evidence="8">
    <location>
        <begin position="63"/>
        <end position="167"/>
    </location>
</feature>
<dbReference type="AlphaFoldDB" id="D8Q0C2"/>
<gene>
    <name evidence="10" type="ORF">SCHCODRAFT_84813</name>
</gene>
<keyword evidence="7" id="KW-0560">Oxidoreductase</keyword>
<dbReference type="Pfam" id="PF01243">
    <property type="entry name" value="PNPOx_N"/>
    <property type="match status" value="1"/>
</dbReference>
<dbReference type="GO" id="GO:0005758">
    <property type="term" value="C:mitochondrial intermembrane space"/>
    <property type="evidence" value="ECO:0007669"/>
    <property type="project" value="EnsemblFungi"/>
</dbReference>
<feature type="domain" description="Pyridoxine 5'-phosphate oxidase dimerisation C-terminal" evidence="9">
    <location>
        <begin position="201"/>
        <end position="241"/>
    </location>
</feature>
<dbReference type="InterPro" id="IPR000659">
    <property type="entry name" value="Pyridox_Oxase"/>
</dbReference>
<dbReference type="GO" id="GO:0004733">
    <property type="term" value="F:pyridoxamine phosphate oxidase activity"/>
    <property type="evidence" value="ECO:0007669"/>
    <property type="project" value="UniProtKB-EC"/>
</dbReference>
<dbReference type="VEuPathDB" id="FungiDB:SCHCODRAFT_02615686"/>
<comment type="pathway">
    <text evidence="3">Cofactor metabolism; pyridoxal 5'-phosphate salvage; pyridoxal 5'-phosphate from pyridoxine 5'-phosphate: step 1/1.</text>
</comment>
<dbReference type="STRING" id="578458.D8Q0C2"/>
<dbReference type="OMA" id="AYFRTRP"/>
<comment type="pathway">
    <text evidence="2">Cofactor metabolism; pyridoxal 5'-phosphate salvage; pyridoxal 5'-phosphate from pyridoxamine 5'-phosphate: step 1/1.</text>
</comment>
<evidence type="ECO:0000256" key="3">
    <source>
        <dbReference type="ARBA" id="ARBA00005037"/>
    </source>
</evidence>
<protein>
    <recommendedName>
        <fullName evidence="4">pyridoxal 5'-phosphate synthase</fullName>
        <ecNumber evidence="4">1.4.3.5</ecNumber>
    </recommendedName>
</protein>
<dbReference type="eggNOG" id="KOG2586">
    <property type="taxonomic scope" value="Eukaryota"/>
</dbReference>
<keyword evidence="11" id="KW-1185">Reference proteome</keyword>
<dbReference type="EMBL" id="GL377304">
    <property type="protein sequence ID" value="EFI99008.1"/>
    <property type="molecule type" value="Genomic_DNA"/>
</dbReference>